<proteinExistence type="predicted"/>
<accession>A0A3E2TH55</accession>
<keyword evidence="1" id="KW-0446">Lipid-binding</keyword>
<reference evidence="2 3" key="1">
    <citation type="submission" date="2018-08" db="EMBL/GenBank/DDBJ databases">
        <title>A genome reference for cultivated species of the human gut microbiota.</title>
        <authorList>
            <person name="Zou Y."/>
            <person name="Xue W."/>
            <person name="Luo G."/>
        </authorList>
    </citation>
    <scope>NUCLEOTIDE SEQUENCE [LARGE SCALE GENOMIC DNA]</scope>
    <source>
        <strain evidence="2 3">OF01-3</strain>
    </source>
</reference>
<sequence length="284" mass="32216">MEKIAILIDSASDIDLDLAKKLNVYFLPLYVNLDSEYFKDREEISPDQFYDWIRKHNSLPKTSTASPADAIKKYEEIKADGYNKVIAISLSSKFSSTYNLMNMAKIDGLESYVFDSANLSMAEGFFAIYAQKLIDEGYSFNEIINKLEEKKNDSKVFFTIDSFKYIVEGGRVPRSFGKIGDALSIKPIITVNPIEGVFKLYKMARGEKKLLKELRHLAEKEIDNVKDYYIFLCHGGYEEGMDKLENKLSDIIANAKDYLKIQISPTLGANTGPGLYGFGLFKLD</sequence>
<dbReference type="InterPro" id="IPR003797">
    <property type="entry name" value="DegV"/>
</dbReference>
<dbReference type="NCBIfam" id="TIGR00762">
    <property type="entry name" value="DegV"/>
    <property type="match status" value="1"/>
</dbReference>
<dbReference type="PANTHER" id="PTHR33434:SF2">
    <property type="entry name" value="FATTY ACID-BINDING PROTEIN TM_1468"/>
    <property type="match status" value="1"/>
</dbReference>
<dbReference type="InterPro" id="IPR050270">
    <property type="entry name" value="DegV_domain_contain"/>
</dbReference>
<organism evidence="2 3">
    <name type="scientific">Anaerococcus nagyae</name>
    <dbReference type="NCBI Taxonomy" id="1755241"/>
    <lineage>
        <taxon>Bacteria</taxon>
        <taxon>Bacillati</taxon>
        <taxon>Bacillota</taxon>
        <taxon>Tissierellia</taxon>
        <taxon>Tissierellales</taxon>
        <taxon>Peptoniphilaceae</taxon>
        <taxon>Anaerococcus</taxon>
    </lineage>
</organism>
<dbReference type="Pfam" id="PF02645">
    <property type="entry name" value="DegV"/>
    <property type="match status" value="1"/>
</dbReference>
<protein>
    <submittedName>
        <fullName evidence="2">DegV family protein</fullName>
    </submittedName>
</protein>
<dbReference type="RefSeq" id="WP_117521723.1">
    <property type="nucleotide sequence ID" value="NZ_AP031484.1"/>
</dbReference>
<dbReference type="InterPro" id="IPR043168">
    <property type="entry name" value="DegV_C"/>
</dbReference>
<dbReference type="Gene3D" id="3.30.1180.10">
    <property type="match status" value="1"/>
</dbReference>
<dbReference type="Gene3D" id="3.40.50.10170">
    <property type="match status" value="1"/>
</dbReference>
<comment type="caution">
    <text evidence="2">The sequence shown here is derived from an EMBL/GenBank/DDBJ whole genome shotgun (WGS) entry which is preliminary data.</text>
</comment>
<evidence type="ECO:0000313" key="2">
    <source>
        <dbReference type="EMBL" id="RGB75780.1"/>
    </source>
</evidence>
<name>A0A3E2TH55_9FIRM</name>
<dbReference type="EMBL" id="QVEU01000004">
    <property type="protein sequence ID" value="RGB75780.1"/>
    <property type="molecule type" value="Genomic_DNA"/>
</dbReference>
<gene>
    <name evidence="2" type="ORF">DXA39_05490</name>
</gene>
<keyword evidence="3" id="KW-1185">Reference proteome</keyword>
<dbReference type="GO" id="GO:0008289">
    <property type="term" value="F:lipid binding"/>
    <property type="evidence" value="ECO:0007669"/>
    <property type="project" value="UniProtKB-KW"/>
</dbReference>
<dbReference type="AlphaFoldDB" id="A0A3E2TH55"/>
<dbReference type="Proteomes" id="UP000261011">
    <property type="component" value="Unassembled WGS sequence"/>
</dbReference>
<dbReference type="PROSITE" id="PS51482">
    <property type="entry name" value="DEGV"/>
    <property type="match status" value="1"/>
</dbReference>
<evidence type="ECO:0000256" key="1">
    <source>
        <dbReference type="ARBA" id="ARBA00023121"/>
    </source>
</evidence>
<dbReference type="OrthoDB" id="9780216at2"/>
<dbReference type="SUPFAM" id="SSF82549">
    <property type="entry name" value="DAK1/DegV-like"/>
    <property type="match status" value="1"/>
</dbReference>
<evidence type="ECO:0000313" key="3">
    <source>
        <dbReference type="Proteomes" id="UP000261011"/>
    </source>
</evidence>
<dbReference type="PANTHER" id="PTHR33434">
    <property type="entry name" value="DEGV DOMAIN-CONTAINING PROTEIN DR_1986-RELATED"/>
    <property type="match status" value="1"/>
</dbReference>